<dbReference type="Pfam" id="PF14251">
    <property type="entry name" value="PterinBD-DUF4346"/>
    <property type="match status" value="1"/>
</dbReference>
<proteinExistence type="predicted"/>
<keyword evidence="2" id="KW-0150">Chloroplast</keyword>
<gene>
    <name evidence="2" type="primary">ConsOrf2</name>
</gene>
<evidence type="ECO:0000313" key="2">
    <source>
        <dbReference type="EMBL" id="ARW61211.1"/>
    </source>
</evidence>
<dbReference type="EMBL" id="MF101417">
    <property type="protein sequence ID" value="ARW61211.1"/>
    <property type="molecule type" value="Genomic_DNA"/>
</dbReference>
<protein>
    <recommendedName>
        <fullName evidence="1">DUF4346 domain-containing protein</fullName>
    </recommendedName>
</protein>
<accession>A0A1Z1M5V4</accession>
<organism evidence="2">
    <name type="scientific">Bostrychia tenella</name>
    <dbReference type="NCBI Taxonomy" id="324755"/>
    <lineage>
        <taxon>Eukaryota</taxon>
        <taxon>Rhodophyta</taxon>
        <taxon>Florideophyceae</taxon>
        <taxon>Rhodymeniophycidae</taxon>
        <taxon>Ceramiales</taxon>
        <taxon>Rhodomelaceae</taxon>
        <taxon>Bostrychia</taxon>
    </lineage>
</organism>
<evidence type="ECO:0000259" key="1">
    <source>
        <dbReference type="Pfam" id="PF14251"/>
    </source>
</evidence>
<geneLocation type="chloroplast" evidence="2"/>
<name>A0A1Z1M5V4_9FLOR</name>
<dbReference type="RefSeq" id="YP_009392649.1">
    <property type="nucleotide sequence ID" value="NC_035264.1"/>
</dbReference>
<keyword evidence="2" id="KW-0934">Plastid</keyword>
<dbReference type="InterPro" id="IPR025595">
    <property type="entry name" value="PterinBD-DUF4346"/>
</dbReference>
<reference evidence="2" key="1">
    <citation type="journal article" date="2017" name="J. Phycol.">
        <title>Analysis of chloroplast genomes and a supermatrix inform reclassification of the Rhodomelaceae (Rhodophyta).</title>
        <authorList>
            <person name="Diaz-Tapia P."/>
            <person name="Maggs C.A."/>
            <person name="West J.A."/>
            <person name="Verbruggen H."/>
        </authorList>
    </citation>
    <scope>NUCLEOTIDE SEQUENCE</scope>
    <source>
        <strain evidence="2">JW3079</strain>
    </source>
</reference>
<feature type="domain" description="DUF4346" evidence="1">
    <location>
        <begin position="7"/>
        <end position="87"/>
    </location>
</feature>
<sequence length="87" mass="10581">MDTSYVLIRVYNQETIEVYYFKCNTYCNRTLYKYPICFTANNIHCMFILISLHNEFIFLSTQHKLYLGKELYKAEISIQLNQQYIQE</sequence>
<dbReference type="GeneID" id="33354216"/>
<dbReference type="AlphaFoldDB" id="A0A1Z1M5V4"/>